<dbReference type="Proteomes" id="UP000604825">
    <property type="component" value="Unassembled WGS sequence"/>
</dbReference>
<dbReference type="OrthoDB" id="10573369at2759"/>
<keyword evidence="3" id="KW-1185">Reference proteome</keyword>
<dbReference type="AlphaFoldDB" id="A0A811R6G2"/>
<gene>
    <name evidence="2" type="ORF">NCGR_LOCUS48928</name>
</gene>
<evidence type="ECO:0000313" key="2">
    <source>
        <dbReference type="EMBL" id="CAD6265623.1"/>
    </source>
</evidence>
<evidence type="ECO:0000256" key="1">
    <source>
        <dbReference type="SAM" id="MobiDB-lite"/>
    </source>
</evidence>
<reference evidence="2" key="1">
    <citation type="submission" date="2020-10" db="EMBL/GenBank/DDBJ databases">
        <authorList>
            <person name="Han B."/>
            <person name="Lu T."/>
            <person name="Zhao Q."/>
            <person name="Huang X."/>
            <person name="Zhao Y."/>
        </authorList>
    </citation>
    <scope>NUCLEOTIDE SEQUENCE</scope>
</reference>
<feature type="compositionally biased region" description="Basic and acidic residues" evidence="1">
    <location>
        <begin position="21"/>
        <end position="32"/>
    </location>
</feature>
<sequence length="194" mass="22631">MSTPKDTRTALSDITNNHVTDNAKRKREERNAAQRKRRAEMSIEQREEINRKQREYRARKKAATQNITTSCVVSPTELTSSPIVGGSSSRDKLLRNRESYNNMDAQKKEDLLQRNWDYKMHRAMPGDNFPRLRHNHVQGETNEDEFDRELFEPTNIVEDGPDYESYRVLVEGAAAHSVTDDPYEFIYQNLPQKT</sequence>
<comment type="caution">
    <text evidence="2">The sequence shown here is derived from an EMBL/GenBank/DDBJ whole genome shotgun (WGS) entry which is preliminary data.</text>
</comment>
<feature type="region of interest" description="Disordered" evidence="1">
    <location>
        <begin position="1"/>
        <end position="47"/>
    </location>
</feature>
<accession>A0A811R6G2</accession>
<organism evidence="2 3">
    <name type="scientific">Miscanthus lutarioriparius</name>
    <dbReference type="NCBI Taxonomy" id="422564"/>
    <lineage>
        <taxon>Eukaryota</taxon>
        <taxon>Viridiplantae</taxon>
        <taxon>Streptophyta</taxon>
        <taxon>Embryophyta</taxon>
        <taxon>Tracheophyta</taxon>
        <taxon>Spermatophyta</taxon>
        <taxon>Magnoliopsida</taxon>
        <taxon>Liliopsida</taxon>
        <taxon>Poales</taxon>
        <taxon>Poaceae</taxon>
        <taxon>PACMAD clade</taxon>
        <taxon>Panicoideae</taxon>
        <taxon>Andropogonodae</taxon>
        <taxon>Andropogoneae</taxon>
        <taxon>Saccharinae</taxon>
        <taxon>Miscanthus</taxon>
    </lineage>
</organism>
<name>A0A811R6G2_9POAL</name>
<protein>
    <submittedName>
        <fullName evidence="2">Uncharacterized protein</fullName>
    </submittedName>
</protein>
<proteinExistence type="predicted"/>
<feature type="compositionally biased region" description="Polar residues" evidence="1">
    <location>
        <begin position="9"/>
        <end position="20"/>
    </location>
</feature>
<dbReference type="EMBL" id="CAJGYO010000013">
    <property type="protein sequence ID" value="CAD6265623.1"/>
    <property type="molecule type" value="Genomic_DNA"/>
</dbReference>
<evidence type="ECO:0000313" key="3">
    <source>
        <dbReference type="Proteomes" id="UP000604825"/>
    </source>
</evidence>